<reference evidence="3" key="1">
    <citation type="submission" date="2022-12" db="EMBL/GenBank/DDBJ databases">
        <authorList>
            <person name="Alioto T."/>
            <person name="Alioto T."/>
            <person name="Gomez Garrido J."/>
        </authorList>
    </citation>
    <scope>NUCLEOTIDE SEQUENCE</scope>
</reference>
<comment type="similarity">
    <text evidence="1">Belongs to the FAM221 family.</text>
</comment>
<evidence type="ECO:0000313" key="3">
    <source>
        <dbReference type="EMBL" id="CAI5787994.1"/>
    </source>
</evidence>
<sequence>MRTANMEEEPIEDVPMGPSEEEQEQGGQRTSSTALEVEEEIILPASTSLDDEDEETILPVSTSLEGEDGGKETSLPPSEWETSESLVPQEQSPSNDGSSSQPLESSEPSSSLASSPSSSPVSWRRQKDNQLQPLEEVEDTEETTAELSSILPQRSLEKKAKKKGAMVKKGALNYTARPVVPAEKAELISVAKAMHRENFGKNVKELFHLEKEAALKSIETGLYIGWRCPEYLWDCFRVGDESKCFCGHLLKQHQVYVDRRATVSCTLQGCKCQAFMFIPSRPEEVGEFWLRRRTGFDPAAWRAKCRCKHTHEEHTPNGARGCGARGCSCPAFTSNFLCAACDRRWEEHETFFESEETRRKGGRPCGEAYLPFAEMPELRDAVLTGRSEDTSAYQALQGQAFPALPAPSGSRALPLPPSGPRRIVEKDHKKA</sequence>
<evidence type="ECO:0000256" key="2">
    <source>
        <dbReference type="SAM" id="MobiDB-lite"/>
    </source>
</evidence>
<feature type="compositionally biased region" description="Acidic residues" evidence="2">
    <location>
        <begin position="135"/>
        <end position="144"/>
    </location>
</feature>
<organism evidence="3 4">
    <name type="scientific">Podarcis lilfordi</name>
    <name type="common">Lilford's wall lizard</name>
    <dbReference type="NCBI Taxonomy" id="74358"/>
    <lineage>
        <taxon>Eukaryota</taxon>
        <taxon>Metazoa</taxon>
        <taxon>Chordata</taxon>
        <taxon>Craniata</taxon>
        <taxon>Vertebrata</taxon>
        <taxon>Euteleostomi</taxon>
        <taxon>Lepidosauria</taxon>
        <taxon>Squamata</taxon>
        <taxon>Bifurcata</taxon>
        <taxon>Unidentata</taxon>
        <taxon>Episquamata</taxon>
        <taxon>Laterata</taxon>
        <taxon>Lacertibaenia</taxon>
        <taxon>Lacertidae</taxon>
        <taxon>Podarcis</taxon>
    </lineage>
</organism>
<accession>A0AA35L2N8</accession>
<feature type="compositionally biased region" description="Acidic residues" evidence="2">
    <location>
        <begin position="1"/>
        <end position="12"/>
    </location>
</feature>
<feature type="compositionally biased region" description="Basic and acidic residues" evidence="2">
    <location>
        <begin position="422"/>
        <end position="431"/>
    </location>
</feature>
<dbReference type="Proteomes" id="UP001178461">
    <property type="component" value="Chromosome 11"/>
</dbReference>
<feature type="region of interest" description="Disordered" evidence="2">
    <location>
        <begin position="1"/>
        <end position="147"/>
    </location>
</feature>
<dbReference type="AlphaFoldDB" id="A0AA35L2N8"/>
<evidence type="ECO:0000256" key="1">
    <source>
        <dbReference type="ARBA" id="ARBA00011026"/>
    </source>
</evidence>
<name>A0AA35L2N8_9SAUR</name>
<gene>
    <name evidence="3" type="ORF">PODLI_1B010862</name>
</gene>
<evidence type="ECO:0000313" key="4">
    <source>
        <dbReference type="Proteomes" id="UP001178461"/>
    </source>
</evidence>
<proteinExistence type="inferred from homology"/>
<dbReference type="EMBL" id="OX395136">
    <property type="protein sequence ID" value="CAI5787994.1"/>
    <property type="molecule type" value="Genomic_DNA"/>
</dbReference>
<keyword evidence="4" id="KW-1185">Reference proteome</keyword>
<feature type="compositionally biased region" description="Polar residues" evidence="2">
    <location>
        <begin position="83"/>
        <end position="97"/>
    </location>
</feature>
<dbReference type="InterPro" id="IPR026755">
    <property type="entry name" value="Fam221a/b"/>
</dbReference>
<feature type="compositionally biased region" description="Low complexity" evidence="2">
    <location>
        <begin position="98"/>
        <end position="122"/>
    </location>
</feature>
<dbReference type="PANTHER" id="PTHR31214:SF3">
    <property type="entry name" value="PROTEIN FAM221B"/>
    <property type="match status" value="1"/>
</dbReference>
<dbReference type="PANTHER" id="PTHR31214">
    <property type="entry name" value="PROTEIN FAM221A-RELATED"/>
    <property type="match status" value="1"/>
</dbReference>
<dbReference type="Pfam" id="PF14753">
    <property type="entry name" value="FAM221"/>
    <property type="match status" value="1"/>
</dbReference>
<protein>
    <submittedName>
        <fullName evidence="3">Family with sequence similarity 221 member B</fullName>
    </submittedName>
</protein>
<feature type="region of interest" description="Disordered" evidence="2">
    <location>
        <begin position="402"/>
        <end position="431"/>
    </location>
</feature>